<protein>
    <submittedName>
        <fullName evidence="1">Uncharacterized protein</fullName>
    </submittedName>
</protein>
<evidence type="ECO:0000313" key="1">
    <source>
        <dbReference type="EMBL" id="USE84364.1"/>
    </source>
</evidence>
<dbReference type="EMBL" id="CP098732">
    <property type="protein sequence ID" value="USE84364.1"/>
    <property type="molecule type" value="Genomic_DNA"/>
</dbReference>
<proteinExistence type="predicted"/>
<organism evidence="1 2">
    <name type="scientific">Acinetobacter tibetensis</name>
    <dbReference type="NCBI Taxonomy" id="2943497"/>
    <lineage>
        <taxon>Bacteria</taxon>
        <taxon>Pseudomonadati</taxon>
        <taxon>Pseudomonadota</taxon>
        <taxon>Gammaproteobacteria</taxon>
        <taxon>Moraxellales</taxon>
        <taxon>Moraxellaceae</taxon>
        <taxon>Acinetobacter</taxon>
    </lineage>
</organism>
<keyword evidence="2" id="KW-1185">Reference proteome</keyword>
<dbReference type="RefSeq" id="WP_252223024.1">
    <property type="nucleotide sequence ID" value="NZ_CP098732.1"/>
</dbReference>
<dbReference type="KEGG" id="atz:M5E07_06070"/>
<evidence type="ECO:0000313" key="2">
    <source>
        <dbReference type="Proteomes" id="UP001056716"/>
    </source>
</evidence>
<dbReference type="AlphaFoldDB" id="A0AAE9S1J9"/>
<accession>A0AAE9S1J9</accession>
<gene>
    <name evidence="1" type="ORF">M5E07_06070</name>
</gene>
<sequence length="258" mass="29831">MVYFVRRLNSDVWPEDEEQINIALGNFDEISADPFSKCLKTHNNTLSLWKVSSDGEVNKSTLAKSIIALVTAPNQKTLSPLDVIYFSDNDLKEDELLIEQTDGETSIPDLVNTHFDIIGINYKKLENVGRLVLKTLLNNSIESFTRKEVIDLLNSYLDEDIENNYKNINENILIFMGEITQRKLVNTDFYKDLNCKSFLDLKITVLNDLYSKDKLLLDEKIHQLPPREKSAFRIDVNQKANSKKEYNELIDFVMERTN</sequence>
<name>A0AAE9S1J9_9GAMM</name>
<reference evidence="1" key="1">
    <citation type="submission" date="2022-06" db="EMBL/GenBank/DDBJ databases">
        <title>Isolation, identification and characterization of iprodione-degrading strains in Lhasa, Tibet.</title>
        <authorList>
            <person name="Pan H."/>
        </authorList>
    </citation>
    <scope>NUCLEOTIDE SEQUENCE</scope>
    <source>
        <strain evidence="1">Y-23</strain>
    </source>
</reference>
<dbReference type="Proteomes" id="UP001056716">
    <property type="component" value="Chromosome"/>
</dbReference>